<evidence type="ECO:0000313" key="1">
    <source>
        <dbReference type="EMBL" id="GHO83791.1"/>
    </source>
</evidence>
<dbReference type="EMBL" id="BNJJ01000004">
    <property type="protein sequence ID" value="GHO83791.1"/>
    <property type="molecule type" value="Genomic_DNA"/>
</dbReference>
<comment type="caution">
    <text evidence="1">The sequence shown here is derived from an EMBL/GenBank/DDBJ whole genome shotgun (WGS) entry which is preliminary data.</text>
</comment>
<gene>
    <name evidence="1" type="ORF">KSZ_17970</name>
</gene>
<name>A0ABQ3VF81_9CHLR</name>
<reference evidence="1 2" key="1">
    <citation type="journal article" date="2021" name="Int. J. Syst. Evol. Microbiol.">
        <title>Reticulibacter mediterranei gen. nov., sp. nov., within the new family Reticulibacteraceae fam. nov., and Ktedonospora formicarum gen. nov., sp. nov., Ktedonobacter robiniae sp. nov., Dictyobacter formicarum sp. nov. and Dictyobacter arantiisoli sp. nov., belonging to the class Ktedonobacteria.</title>
        <authorList>
            <person name="Yabe S."/>
            <person name="Zheng Y."/>
            <person name="Wang C.M."/>
            <person name="Sakai Y."/>
            <person name="Abe K."/>
            <person name="Yokota A."/>
            <person name="Donadio S."/>
            <person name="Cavaletti L."/>
            <person name="Monciardini P."/>
        </authorList>
    </citation>
    <scope>NUCLEOTIDE SEQUENCE [LARGE SCALE GENOMIC DNA]</scope>
    <source>
        <strain evidence="1 2">SOSP1-9</strain>
    </source>
</reference>
<dbReference type="Proteomes" id="UP000635565">
    <property type="component" value="Unassembled WGS sequence"/>
</dbReference>
<accession>A0ABQ3VF81</accession>
<protein>
    <submittedName>
        <fullName evidence="1">Uncharacterized protein</fullName>
    </submittedName>
</protein>
<sequence length="236" mass="26822">MTYTRRNMVEEQQEASQKIKQLAAICEQLHFHLDPIDWKQYGMRAIVYVNGIEIAPLIEFNQFEADSVLRRVRINLLAHAALQYVHGNPNLKVLMWSPVDVAKPEEFLSLWIVTLETDERIAIAETIKNGQRVYEPYAFDGHDKEQCVRLFGPASEGDYQPGEMVTLKEREREFKGEILYSIPPGKVVTSRKPNSRGYHTVAGTASTSGIAARYIVDCKDGFPHIVNQSQVSRQAS</sequence>
<proteinExistence type="predicted"/>
<evidence type="ECO:0000313" key="2">
    <source>
        <dbReference type="Proteomes" id="UP000635565"/>
    </source>
</evidence>
<keyword evidence="2" id="KW-1185">Reference proteome</keyword>
<dbReference type="RefSeq" id="WP_201361441.1">
    <property type="nucleotide sequence ID" value="NZ_BNJJ01000004.1"/>
</dbReference>
<organism evidence="1 2">
    <name type="scientific">Dictyobacter formicarum</name>
    <dbReference type="NCBI Taxonomy" id="2778368"/>
    <lineage>
        <taxon>Bacteria</taxon>
        <taxon>Bacillati</taxon>
        <taxon>Chloroflexota</taxon>
        <taxon>Ktedonobacteria</taxon>
        <taxon>Ktedonobacterales</taxon>
        <taxon>Dictyobacteraceae</taxon>
        <taxon>Dictyobacter</taxon>
    </lineage>
</organism>